<evidence type="ECO:0008006" key="11">
    <source>
        <dbReference type="Google" id="ProtNLM"/>
    </source>
</evidence>
<dbReference type="Proteomes" id="UP000539146">
    <property type="component" value="Unassembled WGS sequence"/>
</dbReference>
<sequence>MARRHRPAAGPLLWAAGVAVLGVVVGAAGSWIPAAWADEAATMSGVRRSVPQLWHMAHNVDGVHSFYYLLLHLWFEVVPYSPFWLRLPSAFATGVAAGLVVLLVHRLAGIRPAVAAGVVYCILPRVTFSAIEGRSNALTATVAVGLTLLLVVAVTATVERRRAVWGWWALYAGVALAGSVLFVYVALVLVAHAVTLVAWQLRHLLRRRSPSVLRAGVCWLAAAALAGIAMLPFVRTVSGQTAQLYWMGPLTLGPALTKRVFVDQWFLGFGPWAPVPFVLMAVGVVATIAVPRLRARIPAVEVAVPVVVVPTLVVVAVSILVRPFYDPRYLTFCAPFVAVLLGLALTSLPWRTVTAAALVVAAGLVAPIYLAQRTPTSKDDSTWNVAAALITAERAKEPAGSVDAVYYGPLPSHTNRTTEFVASSYPEAFAGMRDLTEQRSAVSIGQLWAQRSAPTDPLPSTAGIDHVWFVGEPTDQLPRLATEQLAAQGWRVEREWSESAFRIIVYTRDQ</sequence>
<evidence type="ECO:0000256" key="4">
    <source>
        <dbReference type="ARBA" id="ARBA00022679"/>
    </source>
</evidence>
<keyword evidence="6 8" id="KW-1133">Transmembrane helix</keyword>
<dbReference type="EMBL" id="JABMCG010000097">
    <property type="protein sequence ID" value="NUU28037.1"/>
    <property type="molecule type" value="Genomic_DNA"/>
</dbReference>
<gene>
    <name evidence="9" type="ORF">HP467_07915</name>
</gene>
<evidence type="ECO:0000256" key="6">
    <source>
        <dbReference type="ARBA" id="ARBA00022989"/>
    </source>
</evidence>
<dbReference type="GO" id="GO:0010041">
    <property type="term" value="P:response to iron(III) ion"/>
    <property type="evidence" value="ECO:0007669"/>
    <property type="project" value="TreeGrafter"/>
</dbReference>
<evidence type="ECO:0000256" key="8">
    <source>
        <dbReference type="SAM" id="Phobius"/>
    </source>
</evidence>
<name>A0A850DRA6_9MICO</name>
<keyword evidence="5 8" id="KW-0812">Transmembrane</keyword>
<feature type="transmembrane region" description="Helical" evidence="8">
    <location>
        <begin position="138"/>
        <end position="158"/>
    </location>
</feature>
<keyword evidence="7 8" id="KW-0472">Membrane</keyword>
<keyword evidence="2" id="KW-1003">Cell membrane</keyword>
<dbReference type="RefSeq" id="WP_175325847.1">
    <property type="nucleotide sequence ID" value="NZ_BAAAWP010000001.1"/>
</dbReference>
<comment type="caution">
    <text evidence="9">The sequence shown here is derived from an EMBL/GenBank/DDBJ whole genome shotgun (WGS) entry which is preliminary data.</text>
</comment>
<keyword evidence="3" id="KW-0328">Glycosyltransferase</keyword>
<evidence type="ECO:0000256" key="7">
    <source>
        <dbReference type="ARBA" id="ARBA00023136"/>
    </source>
</evidence>
<evidence type="ECO:0000256" key="5">
    <source>
        <dbReference type="ARBA" id="ARBA00022692"/>
    </source>
</evidence>
<organism evidence="9 10">
    <name type="scientific">Curtobacterium citreum</name>
    <dbReference type="NCBI Taxonomy" id="2036"/>
    <lineage>
        <taxon>Bacteria</taxon>
        <taxon>Bacillati</taxon>
        <taxon>Actinomycetota</taxon>
        <taxon>Actinomycetes</taxon>
        <taxon>Micrococcales</taxon>
        <taxon>Microbacteriaceae</taxon>
        <taxon>Curtobacterium</taxon>
    </lineage>
</organism>
<dbReference type="GO" id="GO:0005886">
    <property type="term" value="C:plasma membrane"/>
    <property type="evidence" value="ECO:0007669"/>
    <property type="project" value="UniProtKB-SubCell"/>
</dbReference>
<dbReference type="PANTHER" id="PTHR33908">
    <property type="entry name" value="MANNOSYLTRANSFERASE YKCB-RELATED"/>
    <property type="match status" value="1"/>
</dbReference>
<comment type="subcellular location">
    <subcellularLocation>
        <location evidence="1">Cell membrane</location>
        <topology evidence="1">Multi-pass membrane protein</topology>
    </subcellularLocation>
</comment>
<evidence type="ECO:0000256" key="3">
    <source>
        <dbReference type="ARBA" id="ARBA00022676"/>
    </source>
</evidence>
<evidence type="ECO:0000313" key="10">
    <source>
        <dbReference type="Proteomes" id="UP000539146"/>
    </source>
</evidence>
<evidence type="ECO:0000256" key="2">
    <source>
        <dbReference type="ARBA" id="ARBA00022475"/>
    </source>
</evidence>
<keyword evidence="4" id="KW-0808">Transferase</keyword>
<dbReference type="GO" id="GO:0009103">
    <property type="term" value="P:lipopolysaccharide biosynthetic process"/>
    <property type="evidence" value="ECO:0007669"/>
    <property type="project" value="UniProtKB-ARBA"/>
</dbReference>
<proteinExistence type="predicted"/>
<feature type="transmembrane region" description="Helical" evidence="8">
    <location>
        <begin position="12"/>
        <end position="32"/>
    </location>
</feature>
<feature type="transmembrane region" description="Helical" evidence="8">
    <location>
        <begin position="327"/>
        <end position="346"/>
    </location>
</feature>
<feature type="transmembrane region" description="Helical" evidence="8">
    <location>
        <begin position="269"/>
        <end position="290"/>
    </location>
</feature>
<dbReference type="InterPro" id="IPR050297">
    <property type="entry name" value="LipidA_mod_glycosyltrf_83"/>
</dbReference>
<dbReference type="AlphaFoldDB" id="A0A850DRA6"/>
<dbReference type="PANTHER" id="PTHR33908:SF3">
    <property type="entry name" value="UNDECAPRENYL PHOSPHATE-ALPHA-4-AMINO-4-DEOXY-L-ARABINOSE ARABINOSYL TRANSFERASE"/>
    <property type="match status" value="1"/>
</dbReference>
<feature type="transmembrane region" description="Helical" evidence="8">
    <location>
        <begin position="83"/>
        <end position="104"/>
    </location>
</feature>
<feature type="transmembrane region" description="Helical" evidence="8">
    <location>
        <begin position="170"/>
        <end position="199"/>
    </location>
</feature>
<dbReference type="GO" id="GO:0016763">
    <property type="term" value="F:pentosyltransferase activity"/>
    <property type="evidence" value="ECO:0007669"/>
    <property type="project" value="TreeGrafter"/>
</dbReference>
<protein>
    <recommendedName>
        <fullName evidence="11">Glycosyltransferase RgtA/B/C/D-like domain-containing protein</fullName>
    </recommendedName>
</protein>
<reference evidence="9 10" key="1">
    <citation type="submission" date="2020-05" db="EMBL/GenBank/DDBJ databases">
        <title>Genome Sequencing of Type Strains.</title>
        <authorList>
            <person name="Lemaire J.F."/>
            <person name="Inderbitzin P."/>
            <person name="Gregorio O.A."/>
            <person name="Collins S.B."/>
            <person name="Wespe N."/>
            <person name="Knight-Connoni V."/>
        </authorList>
    </citation>
    <scope>NUCLEOTIDE SEQUENCE [LARGE SCALE GENOMIC DNA]</scope>
    <source>
        <strain evidence="9 10">DSM 20512</strain>
    </source>
</reference>
<feature type="transmembrane region" description="Helical" evidence="8">
    <location>
        <begin position="302"/>
        <end position="321"/>
    </location>
</feature>
<feature type="transmembrane region" description="Helical" evidence="8">
    <location>
        <begin position="211"/>
        <end position="234"/>
    </location>
</feature>
<evidence type="ECO:0000256" key="1">
    <source>
        <dbReference type="ARBA" id="ARBA00004651"/>
    </source>
</evidence>
<feature type="transmembrane region" description="Helical" evidence="8">
    <location>
        <begin position="353"/>
        <end position="371"/>
    </location>
</feature>
<accession>A0A850DRA6</accession>
<evidence type="ECO:0000313" key="9">
    <source>
        <dbReference type="EMBL" id="NUU28037.1"/>
    </source>
</evidence>